<feature type="domain" description="ABC transporter" evidence="11">
    <location>
        <begin position="325"/>
        <end position="559"/>
    </location>
</feature>
<evidence type="ECO:0000256" key="8">
    <source>
        <dbReference type="ARBA" id="ARBA00022989"/>
    </source>
</evidence>
<keyword evidence="14" id="KW-1185">Reference proteome</keyword>
<dbReference type="InterPro" id="IPR003593">
    <property type="entry name" value="AAA+_ATPase"/>
</dbReference>
<dbReference type="Gene3D" id="3.40.50.300">
    <property type="entry name" value="P-loop containing nucleotide triphosphate hydrolases"/>
    <property type="match status" value="1"/>
</dbReference>
<feature type="transmembrane region" description="Helical" evidence="10">
    <location>
        <begin position="48"/>
        <end position="65"/>
    </location>
</feature>
<dbReference type="GO" id="GO:0016887">
    <property type="term" value="F:ATP hydrolysis activity"/>
    <property type="evidence" value="ECO:0007669"/>
    <property type="project" value="InterPro"/>
</dbReference>
<dbReference type="SMART" id="SM00382">
    <property type="entry name" value="AAA"/>
    <property type="match status" value="1"/>
</dbReference>
<evidence type="ECO:0000256" key="1">
    <source>
        <dbReference type="ARBA" id="ARBA00004651"/>
    </source>
</evidence>
<dbReference type="GO" id="GO:0005524">
    <property type="term" value="F:ATP binding"/>
    <property type="evidence" value="ECO:0007669"/>
    <property type="project" value="UniProtKB-KW"/>
</dbReference>
<protein>
    <submittedName>
        <fullName evidence="13">ABC transporter transmembrane region</fullName>
    </submittedName>
</protein>
<dbReference type="RefSeq" id="WP_072904488.1">
    <property type="nucleotide sequence ID" value="NZ_FRAD01000030.1"/>
</dbReference>
<evidence type="ECO:0000259" key="11">
    <source>
        <dbReference type="PROSITE" id="PS50893"/>
    </source>
</evidence>
<organism evidence="13 14">
    <name type="scientific">Hathewaya proteolytica DSM 3090</name>
    <dbReference type="NCBI Taxonomy" id="1121331"/>
    <lineage>
        <taxon>Bacteria</taxon>
        <taxon>Bacillati</taxon>
        <taxon>Bacillota</taxon>
        <taxon>Clostridia</taxon>
        <taxon>Eubacteriales</taxon>
        <taxon>Clostridiaceae</taxon>
        <taxon>Hathewaya</taxon>
    </lineage>
</organism>
<dbReference type="InterPro" id="IPR036640">
    <property type="entry name" value="ABC1_TM_sf"/>
</dbReference>
<dbReference type="InterPro" id="IPR027417">
    <property type="entry name" value="P-loop_NTPase"/>
</dbReference>
<keyword evidence="2" id="KW-0813">Transport</keyword>
<evidence type="ECO:0000256" key="4">
    <source>
        <dbReference type="ARBA" id="ARBA00022692"/>
    </source>
</evidence>
<evidence type="ECO:0000256" key="9">
    <source>
        <dbReference type="ARBA" id="ARBA00023136"/>
    </source>
</evidence>
<dbReference type="PROSITE" id="PS50893">
    <property type="entry name" value="ABC_TRANSPORTER_2"/>
    <property type="match status" value="1"/>
</dbReference>
<dbReference type="Gene3D" id="1.20.1560.10">
    <property type="entry name" value="ABC transporter type 1, transmembrane domain"/>
    <property type="match status" value="1"/>
</dbReference>
<feature type="transmembrane region" description="Helical" evidence="10">
    <location>
        <begin position="271"/>
        <end position="292"/>
    </location>
</feature>
<dbReference type="PANTHER" id="PTHR43394">
    <property type="entry name" value="ATP-DEPENDENT PERMEASE MDL1, MITOCHONDRIAL"/>
    <property type="match status" value="1"/>
</dbReference>
<dbReference type="InterPro" id="IPR003439">
    <property type="entry name" value="ABC_transporter-like_ATP-bd"/>
</dbReference>
<keyword evidence="6" id="KW-0788">Thiol protease</keyword>
<feature type="transmembrane region" description="Helical" evidence="10">
    <location>
        <begin position="134"/>
        <end position="165"/>
    </location>
</feature>
<dbReference type="CDD" id="cd07346">
    <property type="entry name" value="ABC_6TM_exporters"/>
    <property type="match status" value="1"/>
</dbReference>
<name>A0A1M6SPA7_9CLOT</name>
<keyword evidence="8 10" id="KW-1133">Transmembrane helix</keyword>
<evidence type="ECO:0000313" key="13">
    <source>
        <dbReference type="EMBL" id="SHK46467.1"/>
    </source>
</evidence>
<evidence type="ECO:0000259" key="12">
    <source>
        <dbReference type="PROSITE" id="PS50929"/>
    </source>
</evidence>
<evidence type="ECO:0000256" key="5">
    <source>
        <dbReference type="ARBA" id="ARBA00022741"/>
    </source>
</evidence>
<accession>A0A1M6SPA7</accession>
<dbReference type="Pfam" id="PF00005">
    <property type="entry name" value="ABC_tran"/>
    <property type="match status" value="1"/>
</dbReference>
<gene>
    <name evidence="13" type="ORF">SAMN02745248_02601</name>
</gene>
<keyword evidence="5" id="KW-0547">Nucleotide-binding</keyword>
<comment type="subcellular location">
    <subcellularLocation>
        <location evidence="1">Cell membrane</location>
        <topology evidence="1">Multi-pass membrane protein</topology>
    </subcellularLocation>
</comment>
<evidence type="ECO:0000256" key="7">
    <source>
        <dbReference type="ARBA" id="ARBA00022840"/>
    </source>
</evidence>
<evidence type="ECO:0000256" key="6">
    <source>
        <dbReference type="ARBA" id="ARBA00022807"/>
    </source>
</evidence>
<keyword evidence="3" id="KW-1003">Cell membrane</keyword>
<proteinExistence type="predicted"/>
<dbReference type="InterPro" id="IPR011527">
    <property type="entry name" value="ABC1_TM_dom"/>
</dbReference>
<keyword evidence="6" id="KW-0645">Protease</keyword>
<dbReference type="InterPro" id="IPR017871">
    <property type="entry name" value="ABC_transporter-like_CS"/>
</dbReference>
<dbReference type="SUPFAM" id="SSF52540">
    <property type="entry name" value="P-loop containing nucleoside triphosphate hydrolases"/>
    <property type="match status" value="1"/>
</dbReference>
<evidence type="ECO:0000256" key="3">
    <source>
        <dbReference type="ARBA" id="ARBA00022475"/>
    </source>
</evidence>
<sequence length="561" mass="63141">MKKYIFKYKFLFFTTVLISLITSALQIAEAYALKMITDVAVSKSFDELRTSLICCVSIGLGIYISKSLYAFMKNKFICKTLVNIRNEAYNGIVRKDIVSFKKVDIGSYTSNLTNDIDVIESDYMTMIFEVIRNLMVFAFAIVSLVMISPLVTIYVCIISLLPMFIAGTAGGKRREYVGAISKMNERLTSRSKGIFQGFELIKAYNIENKVKKDFENYNEDCEESKLKASKYVALINGVINMTHMLILLSPVILAAYMAIKGKFSVGTVMQILQLMNYVGIPIIVIPSSLPMIKGAKPVMDKILELIDSESNALGSHEKNLFEHDITFKDVCFAYDENKPLLTNASLTIKKGEKCAIVGNSGCGKSTFVKLLMRFYDNYEGSISIDGMDIKEIKIDDIYKLICPINQKVFMFNDTVKNNVKLYNDYDDSDTNEAMVKSGLKELIDKLPQGVDSEVGENGSNLSGGEKQRISIARAFIKNCPIFVVDEATSSLDNETAYNIETSLLEEENLTCLVVTHKLNKEILERYDKIVVINNGTVDEEGTFEELMNRKEYFYSLYNVAN</sequence>
<dbReference type="Proteomes" id="UP000183952">
    <property type="component" value="Unassembled WGS sequence"/>
</dbReference>
<dbReference type="GO" id="GO:0008234">
    <property type="term" value="F:cysteine-type peptidase activity"/>
    <property type="evidence" value="ECO:0007669"/>
    <property type="project" value="UniProtKB-KW"/>
</dbReference>
<reference evidence="13 14" key="1">
    <citation type="submission" date="2016-11" db="EMBL/GenBank/DDBJ databases">
        <authorList>
            <person name="Jaros S."/>
            <person name="Januszkiewicz K."/>
            <person name="Wedrychowicz H."/>
        </authorList>
    </citation>
    <scope>NUCLEOTIDE SEQUENCE [LARGE SCALE GENOMIC DNA]</scope>
    <source>
        <strain evidence="13 14">DSM 3090</strain>
    </source>
</reference>
<dbReference type="EMBL" id="FRAD01000030">
    <property type="protein sequence ID" value="SHK46467.1"/>
    <property type="molecule type" value="Genomic_DNA"/>
</dbReference>
<dbReference type="AlphaFoldDB" id="A0A1M6SPA7"/>
<dbReference type="GO" id="GO:0015421">
    <property type="term" value="F:ABC-type oligopeptide transporter activity"/>
    <property type="evidence" value="ECO:0007669"/>
    <property type="project" value="TreeGrafter"/>
</dbReference>
<keyword evidence="7" id="KW-0067">ATP-binding</keyword>
<dbReference type="PROSITE" id="PS50929">
    <property type="entry name" value="ABC_TM1F"/>
    <property type="match status" value="1"/>
</dbReference>
<dbReference type="PANTHER" id="PTHR43394:SF1">
    <property type="entry name" value="ATP-BINDING CASSETTE SUB-FAMILY B MEMBER 10, MITOCHONDRIAL"/>
    <property type="match status" value="1"/>
</dbReference>
<dbReference type="InterPro" id="IPR039421">
    <property type="entry name" value="Type_1_exporter"/>
</dbReference>
<dbReference type="SUPFAM" id="SSF90123">
    <property type="entry name" value="ABC transporter transmembrane region"/>
    <property type="match status" value="1"/>
</dbReference>
<keyword evidence="4 10" id="KW-0812">Transmembrane</keyword>
<feature type="transmembrane region" description="Helical" evidence="10">
    <location>
        <begin position="233"/>
        <end position="259"/>
    </location>
</feature>
<keyword evidence="6" id="KW-0378">Hydrolase</keyword>
<keyword evidence="9 10" id="KW-0472">Membrane</keyword>
<dbReference type="STRING" id="1121331.SAMN02745248_02601"/>
<dbReference type="Pfam" id="PF00664">
    <property type="entry name" value="ABC_membrane"/>
    <property type="match status" value="1"/>
</dbReference>
<evidence type="ECO:0000256" key="2">
    <source>
        <dbReference type="ARBA" id="ARBA00022448"/>
    </source>
</evidence>
<evidence type="ECO:0000313" key="14">
    <source>
        <dbReference type="Proteomes" id="UP000183952"/>
    </source>
</evidence>
<evidence type="ECO:0000256" key="10">
    <source>
        <dbReference type="SAM" id="Phobius"/>
    </source>
</evidence>
<dbReference type="PROSITE" id="PS00211">
    <property type="entry name" value="ABC_TRANSPORTER_1"/>
    <property type="match status" value="1"/>
</dbReference>
<dbReference type="FunFam" id="3.40.50.300:FF:000299">
    <property type="entry name" value="ABC transporter ATP-binding protein/permease"/>
    <property type="match status" value="1"/>
</dbReference>
<feature type="domain" description="ABC transmembrane type-1" evidence="12">
    <location>
        <begin position="13"/>
        <end position="294"/>
    </location>
</feature>
<dbReference type="GO" id="GO:0005886">
    <property type="term" value="C:plasma membrane"/>
    <property type="evidence" value="ECO:0007669"/>
    <property type="project" value="UniProtKB-SubCell"/>
</dbReference>